<feature type="compositionally biased region" description="Basic residues" evidence="3">
    <location>
        <begin position="231"/>
        <end position="242"/>
    </location>
</feature>
<evidence type="ECO:0000256" key="1">
    <source>
        <dbReference type="ARBA" id="ARBA00005995"/>
    </source>
</evidence>
<comment type="similarity">
    <text evidence="1">Belongs to the flavin monoamine oxidase family.</text>
</comment>
<feature type="compositionally biased region" description="Low complexity" evidence="3">
    <location>
        <begin position="1043"/>
        <end position="1062"/>
    </location>
</feature>
<reference evidence="5" key="1">
    <citation type="submission" date="2022-06" db="EMBL/GenBank/DDBJ databases">
        <authorList>
            <person name="Berger JAMES D."/>
            <person name="Berger JAMES D."/>
        </authorList>
    </citation>
    <scope>NUCLEOTIDE SEQUENCE [LARGE SCALE GENOMIC DNA]</scope>
</reference>
<name>A0AA85IVC4_TRIRE</name>
<feature type="compositionally biased region" description="Polar residues" evidence="3">
    <location>
        <begin position="607"/>
        <end position="637"/>
    </location>
</feature>
<reference evidence="6" key="2">
    <citation type="submission" date="2023-11" db="UniProtKB">
        <authorList>
            <consortium name="WormBaseParasite"/>
        </authorList>
    </citation>
    <scope>IDENTIFICATION</scope>
</reference>
<feature type="region of interest" description="Disordered" evidence="3">
    <location>
        <begin position="563"/>
        <end position="657"/>
    </location>
</feature>
<dbReference type="SUPFAM" id="SSF54373">
    <property type="entry name" value="FAD-linked reductases, C-terminal domain"/>
    <property type="match status" value="2"/>
</dbReference>
<feature type="domain" description="Amine oxidase" evidence="4">
    <location>
        <begin position="1144"/>
        <end position="1191"/>
    </location>
</feature>
<feature type="compositionally biased region" description="Low complexity" evidence="3">
    <location>
        <begin position="351"/>
        <end position="367"/>
    </location>
</feature>
<organism evidence="5 6">
    <name type="scientific">Trichobilharzia regenti</name>
    <name type="common">Nasal bird schistosome</name>
    <dbReference type="NCBI Taxonomy" id="157069"/>
    <lineage>
        <taxon>Eukaryota</taxon>
        <taxon>Metazoa</taxon>
        <taxon>Spiralia</taxon>
        <taxon>Lophotrochozoa</taxon>
        <taxon>Platyhelminthes</taxon>
        <taxon>Trematoda</taxon>
        <taxon>Digenea</taxon>
        <taxon>Strigeidida</taxon>
        <taxon>Schistosomatoidea</taxon>
        <taxon>Schistosomatidae</taxon>
        <taxon>Trichobilharzia</taxon>
    </lineage>
</organism>
<dbReference type="InterPro" id="IPR050281">
    <property type="entry name" value="Flavin_monoamine_oxidase"/>
</dbReference>
<feature type="region of interest" description="Disordered" evidence="3">
    <location>
        <begin position="331"/>
        <end position="367"/>
    </location>
</feature>
<feature type="region of interest" description="Disordered" evidence="3">
    <location>
        <begin position="785"/>
        <end position="812"/>
    </location>
</feature>
<dbReference type="GO" id="GO:0006338">
    <property type="term" value="P:chromatin remodeling"/>
    <property type="evidence" value="ECO:0007669"/>
    <property type="project" value="TreeGrafter"/>
</dbReference>
<feature type="domain" description="Amine oxidase" evidence="4">
    <location>
        <begin position="379"/>
        <end position="478"/>
    </location>
</feature>
<dbReference type="Gene3D" id="3.90.660.10">
    <property type="match status" value="1"/>
</dbReference>
<feature type="region of interest" description="Disordered" evidence="3">
    <location>
        <begin position="1"/>
        <end position="121"/>
    </location>
</feature>
<feature type="compositionally biased region" description="Low complexity" evidence="3">
    <location>
        <begin position="797"/>
        <end position="812"/>
    </location>
</feature>
<feature type="compositionally biased region" description="Low complexity" evidence="3">
    <location>
        <begin position="571"/>
        <end position="593"/>
    </location>
</feature>
<evidence type="ECO:0000256" key="2">
    <source>
        <dbReference type="ARBA" id="ARBA00023002"/>
    </source>
</evidence>
<feature type="region of interest" description="Disordered" evidence="3">
    <location>
        <begin position="1108"/>
        <end position="1158"/>
    </location>
</feature>
<feature type="compositionally biased region" description="Low complexity" evidence="3">
    <location>
        <begin position="207"/>
        <end position="218"/>
    </location>
</feature>
<feature type="compositionally biased region" description="Low complexity" evidence="3">
    <location>
        <begin position="298"/>
        <end position="310"/>
    </location>
</feature>
<keyword evidence="2" id="KW-0560">Oxidoreductase</keyword>
<dbReference type="PANTHER" id="PTHR10742">
    <property type="entry name" value="FLAVIN MONOAMINE OXIDASE"/>
    <property type="match status" value="1"/>
</dbReference>
<proteinExistence type="inferred from homology"/>
<dbReference type="AlphaFoldDB" id="A0AA85IVC4"/>
<feature type="region of interest" description="Disordered" evidence="3">
    <location>
        <begin position="980"/>
        <end position="1016"/>
    </location>
</feature>
<keyword evidence="5" id="KW-1185">Reference proteome</keyword>
<dbReference type="InterPro" id="IPR036188">
    <property type="entry name" value="FAD/NAD-bd_sf"/>
</dbReference>
<dbReference type="GO" id="GO:0016491">
    <property type="term" value="F:oxidoreductase activity"/>
    <property type="evidence" value="ECO:0007669"/>
    <property type="project" value="UniProtKB-KW"/>
</dbReference>
<dbReference type="InterPro" id="IPR002937">
    <property type="entry name" value="Amino_oxidase"/>
</dbReference>
<dbReference type="WBParaSite" id="TREG1_110990.1">
    <property type="protein sequence ID" value="TREG1_110990.1"/>
    <property type="gene ID" value="TREG1_110990"/>
</dbReference>
<feature type="compositionally biased region" description="Basic residues" evidence="3">
    <location>
        <begin position="1"/>
        <end position="11"/>
    </location>
</feature>
<feature type="region of interest" description="Disordered" evidence="3">
    <location>
        <begin position="1041"/>
        <end position="1063"/>
    </location>
</feature>
<feature type="region of interest" description="Disordered" evidence="3">
    <location>
        <begin position="298"/>
        <end position="318"/>
    </location>
</feature>
<evidence type="ECO:0000256" key="3">
    <source>
        <dbReference type="SAM" id="MobiDB-lite"/>
    </source>
</evidence>
<sequence>MPRGRGVKRGQRQTSSSVAPPVDSKSARYTSANADEETSEAGNIKAPEAGVSVPCERKKRKKEPKVENEEDDDASENYEFNNSESGKRVTEGNADAEDGESQSAVEEAVEEETDDRLTPAEKASQVCRLPAKELCTEETLLFPFLESSPNSLRQSYIIVRNFACLMWSEDSCTQVTPNRLFTYVVNNMSMENLKVMIDSGLTAPLPSQHQGSNSSASSLCEENLHNNSGRNKNRRKRKRSFQRHLPTLSLPNNYSPWGTSIAKANLERMCYLVVLFLERYGYVNFGVFKIISPPLTHVSTSRSTASTHTTPIETEKPEVHLTPRRAAAEKALAATRRTSASPNNSAVTITSSSSSSSSSSAPSSSSSSVPHFIIIGAGISGLIAARQLTYFGAKVTIFESRDRVGGRIWTYRKNGCHAELGAMVVTGLAANPVTVLVRQLSLNLLPINTECSLYGPQGHPINHDIDEEIEEEFNRLLGTAAYICHTKGIDSKCLDSGVEKHFSLGHMVETLIAYQDRHERQLIISHRKLLCQLLERKNRILDQMVIERKNIEAAFDKWHTASSELKKQEKQQLQQHYQQSKTISNNNNNSNTNDTKPRIRSDPASCSPRSSNNTEMDGGKQTSPSSGRGTESPASSNESRKLVDKNSQSTETSQLCKSPTTHVFNVSSHFEVRQLLCQLHRAWKKFRPLELALARINKLFDVLFETSPKEAYLNKDERCVLDWHLANLEFANATELHNLSLRHWDQDDLFEFNGEHCVLQDGYGSVTDSLAQYITSGQTIVSHQSLSASSRQRDHQTSVATSSAASTTTTTTAQNSNAYKLGPCHIELKSAAKRISYSNTGVRVDVLNTAFSQDDLIEYDADAVLCTLPLGILKESIRQQQPALNATNKSNNVYLTKLIAPCFEPPLPNWKVAAIQRLGYGLLNKVVLIFEKCFWDRSQNLFGHVNSSTKSRGELFLFWSITDKPVLIALVAGRAACDLEGSNERPSPTRRISPGSKALHNSAASGSSTSANANSNHLIGRGVKEPIVNRAMQILRGIFGQENTGNNNGNNNNNNGNGIYGNSEKKKVVVPNPIDAYVTRWKADPDSRGSYSYVAVGASGADYDILGEPVSMPSSSPSTTANTTSSDVIAEKRPRSSAEQSQHQQHQQDDNSGPTARSIPRVFFAGEHTCRCYPATVHGALLSGLREAARIANNYFPGPTPIRVSGFKLLNNT</sequence>
<evidence type="ECO:0000313" key="6">
    <source>
        <dbReference type="WBParaSite" id="TREG1_110990.1"/>
    </source>
</evidence>
<dbReference type="GO" id="GO:0003682">
    <property type="term" value="F:chromatin binding"/>
    <property type="evidence" value="ECO:0007669"/>
    <property type="project" value="TreeGrafter"/>
</dbReference>
<feature type="compositionally biased region" description="Low complexity" evidence="3">
    <location>
        <begin position="1001"/>
        <end position="1016"/>
    </location>
</feature>
<feature type="compositionally biased region" description="Low complexity" evidence="3">
    <location>
        <begin position="1109"/>
        <end position="1126"/>
    </location>
</feature>
<dbReference type="Pfam" id="PF01593">
    <property type="entry name" value="Amino_oxidase"/>
    <property type="match status" value="3"/>
</dbReference>
<dbReference type="Gene3D" id="3.50.50.60">
    <property type="entry name" value="FAD/NAD(P)-binding domain"/>
    <property type="match status" value="2"/>
</dbReference>
<dbReference type="Gene3D" id="1.10.287.80">
    <property type="entry name" value="ATP synthase, gamma subunit, helix hairpin domain"/>
    <property type="match status" value="1"/>
</dbReference>
<accession>A0AA85IVC4</accession>
<feature type="compositionally biased region" description="Polar residues" evidence="3">
    <location>
        <begin position="645"/>
        <end position="657"/>
    </location>
</feature>
<dbReference type="SUPFAM" id="SSF51905">
    <property type="entry name" value="FAD/NAD(P)-binding domain"/>
    <property type="match status" value="2"/>
</dbReference>
<feature type="region of interest" description="Disordered" evidence="3">
    <location>
        <begin position="204"/>
        <end position="247"/>
    </location>
</feature>
<dbReference type="GO" id="GO:0050660">
    <property type="term" value="F:flavin adenine dinucleotide binding"/>
    <property type="evidence" value="ECO:0007669"/>
    <property type="project" value="TreeGrafter"/>
</dbReference>
<dbReference type="Proteomes" id="UP000050795">
    <property type="component" value="Unassembled WGS sequence"/>
</dbReference>
<dbReference type="PANTHER" id="PTHR10742:SF386">
    <property type="entry name" value="LYSINE-SPECIFIC HISTONE DEMETHYLASE 1A"/>
    <property type="match status" value="1"/>
</dbReference>
<feature type="domain" description="Amine oxidase" evidence="4">
    <location>
        <begin position="821"/>
        <end position="981"/>
    </location>
</feature>
<feature type="compositionally biased region" description="Polar residues" evidence="3">
    <location>
        <begin position="338"/>
        <end position="350"/>
    </location>
</feature>
<evidence type="ECO:0000259" key="4">
    <source>
        <dbReference type="Pfam" id="PF01593"/>
    </source>
</evidence>
<protein>
    <recommendedName>
        <fullName evidence="4">Amine oxidase domain-containing protein</fullName>
    </recommendedName>
</protein>
<evidence type="ECO:0000313" key="5">
    <source>
        <dbReference type="Proteomes" id="UP000050795"/>
    </source>
</evidence>